<accession>A0A6N7VE55</accession>
<protein>
    <submittedName>
        <fullName evidence="1">Uncharacterized protein</fullName>
    </submittedName>
</protein>
<reference evidence="1 2" key="1">
    <citation type="submission" date="2019-08" db="EMBL/GenBank/DDBJ databases">
        <title>In-depth cultivation of the pig gut microbiome towards novel bacterial diversity and tailored functional studies.</title>
        <authorList>
            <person name="Wylensek D."/>
            <person name="Hitch T.C.A."/>
            <person name="Clavel T."/>
        </authorList>
    </citation>
    <scope>NUCLEOTIDE SEQUENCE [LARGE SCALE GENOMIC DNA]</scope>
    <source>
        <strain evidence="1 2">WCA-380-WT-2B</strain>
    </source>
</reference>
<sequence length="120" mass="14206">MNKIIIALIIISILQTFARYKYLKYYNTKIKTLYKKYNSGYFGIGIDKRKFFNKTIFVLIIDKYENILEAQVLKGISIFSKFKELDSIKGCNLSDIKSKKEYEKYKIAIDSAYDQIRDIK</sequence>
<proteinExistence type="predicted"/>
<dbReference type="Proteomes" id="UP000441925">
    <property type="component" value="Unassembled WGS sequence"/>
</dbReference>
<dbReference type="AlphaFoldDB" id="A0A6N7VE55"/>
<organism evidence="1 2">
    <name type="scientific">Anaerococcus porci</name>
    <dbReference type="NCBI Taxonomy" id="2652269"/>
    <lineage>
        <taxon>Bacteria</taxon>
        <taxon>Bacillati</taxon>
        <taxon>Bacillota</taxon>
        <taxon>Tissierellia</taxon>
        <taxon>Tissierellales</taxon>
        <taxon>Peptoniphilaceae</taxon>
        <taxon>Anaerococcus</taxon>
    </lineage>
</organism>
<dbReference type="EMBL" id="VULQ01000004">
    <property type="protein sequence ID" value="MSS77738.1"/>
    <property type="molecule type" value="Genomic_DNA"/>
</dbReference>
<dbReference type="InterPro" id="IPR009693">
    <property type="entry name" value="Glucitol_operon_activator"/>
</dbReference>
<comment type="caution">
    <text evidence="1">The sequence shown here is derived from an EMBL/GenBank/DDBJ whole genome shotgun (WGS) entry which is preliminary data.</text>
</comment>
<evidence type="ECO:0000313" key="1">
    <source>
        <dbReference type="EMBL" id="MSS77738.1"/>
    </source>
</evidence>
<dbReference type="RefSeq" id="WP_154540186.1">
    <property type="nucleotide sequence ID" value="NZ_VULQ01000004.1"/>
</dbReference>
<keyword evidence="2" id="KW-1185">Reference proteome</keyword>
<gene>
    <name evidence="1" type="ORF">FYJ26_04820</name>
</gene>
<name>A0A6N7VE55_9FIRM</name>
<dbReference type="Pfam" id="PF06923">
    <property type="entry name" value="GutM"/>
    <property type="match status" value="1"/>
</dbReference>
<evidence type="ECO:0000313" key="2">
    <source>
        <dbReference type="Proteomes" id="UP000441925"/>
    </source>
</evidence>